<name>A0A0N5CX45_THECL</name>
<reference evidence="5" key="1">
    <citation type="submission" date="2017-02" db="UniProtKB">
        <authorList>
            <consortium name="WormBaseParasite"/>
        </authorList>
    </citation>
    <scope>IDENTIFICATION</scope>
</reference>
<keyword evidence="4" id="KW-1185">Reference proteome</keyword>
<evidence type="ECO:0000256" key="1">
    <source>
        <dbReference type="SAM" id="MobiDB-lite"/>
    </source>
</evidence>
<dbReference type="Pfam" id="PF16521">
    <property type="entry name" value="Myosin-VI_CBD"/>
    <property type="match status" value="1"/>
</dbReference>
<proteinExistence type="predicted"/>
<sequence length="262" mass="30706">MAENRKREQEENREEQEVLQMQQARMEALNRQRDERLKQEKLDSEIARRLAQEDHSLHMLEADNLNSVKGMNVSNGSKYDLTGFKFSKKNQLSDTALLLACKEEFHRRLQIYQQWKNRNQSRQNNDNTCRLPMALLAASSRSFAPNIQRNDTNIQRYFKVPFAKPAHGHMDMCDISKVATSYGMWYAHFDGQWIARQMELHPNKRPLLLVAGRDDLEMCELSLDATQLTRKKGAEISAVEFEQLWHQCGGPSYHLRSNFQKY</sequence>
<evidence type="ECO:0000313" key="4">
    <source>
        <dbReference type="Proteomes" id="UP000276776"/>
    </source>
</evidence>
<feature type="compositionally biased region" description="Basic and acidic residues" evidence="1">
    <location>
        <begin position="1"/>
        <end position="10"/>
    </location>
</feature>
<dbReference type="WBParaSite" id="TCLT_0000495001-mRNA-1">
    <property type="protein sequence ID" value="TCLT_0000495001-mRNA-1"/>
    <property type="gene ID" value="TCLT_0000495001"/>
</dbReference>
<gene>
    <name evidence="3" type="ORF">TCLT_LOCUS4939</name>
</gene>
<dbReference type="STRING" id="103827.A0A0N5CX45"/>
<evidence type="ECO:0000259" key="2">
    <source>
        <dbReference type="Pfam" id="PF16521"/>
    </source>
</evidence>
<dbReference type="InterPro" id="IPR032412">
    <property type="entry name" value="Myosin-VI_CBD"/>
</dbReference>
<protein>
    <submittedName>
        <fullName evidence="5">Myosin-VI_CBD domain-containing protein</fullName>
    </submittedName>
</protein>
<feature type="region of interest" description="Disordered" evidence="1">
    <location>
        <begin position="1"/>
        <end position="23"/>
    </location>
</feature>
<feature type="domain" description="Myosin VI cargo binding" evidence="2">
    <location>
        <begin position="155"/>
        <end position="250"/>
    </location>
</feature>
<evidence type="ECO:0000313" key="5">
    <source>
        <dbReference type="WBParaSite" id="TCLT_0000495001-mRNA-1"/>
    </source>
</evidence>
<reference evidence="3 4" key="2">
    <citation type="submission" date="2018-11" db="EMBL/GenBank/DDBJ databases">
        <authorList>
            <consortium name="Pathogen Informatics"/>
        </authorList>
    </citation>
    <scope>NUCLEOTIDE SEQUENCE [LARGE SCALE GENOMIC DNA]</scope>
</reference>
<dbReference type="AlphaFoldDB" id="A0A0N5CX45"/>
<dbReference type="OMA" id="THELSKW"/>
<evidence type="ECO:0000313" key="3">
    <source>
        <dbReference type="EMBL" id="VDN02127.1"/>
    </source>
</evidence>
<dbReference type="OrthoDB" id="6108017at2759"/>
<dbReference type="Proteomes" id="UP000276776">
    <property type="component" value="Unassembled WGS sequence"/>
</dbReference>
<accession>A0A0N5CX45</accession>
<organism evidence="5">
    <name type="scientific">Thelazia callipaeda</name>
    <name type="common">Oriental eyeworm</name>
    <name type="synonym">Parasitic nematode</name>
    <dbReference type="NCBI Taxonomy" id="103827"/>
    <lineage>
        <taxon>Eukaryota</taxon>
        <taxon>Metazoa</taxon>
        <taxon>Ecdysozoa</taxon>
        <taxon>Nematoda</taxon>
        <taxon>Chromadorea</taxon>
        <taxon>Rhabditida</taxon>
        <taxon>Spirurina</taxon>
        <taxon>Spiruromorpha</taxon>
        <taxon>Thelazioidea</taxon>
        <taxon>Thelaziidae</taxon>
        <taxon>Thelazia</taxon>
    </lineage>
</organism>
<dbReference type="EMBL" id="UYYF01004312">
    <property type="protein sequence ID" value="VDN02127.1"/>
    <property type="molecule type" value="Genomic_DNA"/>
</dbReference>